<evidence type="ECO:0000313" key="1">
    <source>
        <dbReference type="EMBL" id="QOX62915.1"/>
    </source>
</evidence>
<keyword evidence="2" id="KW-1185">Reference proteome</keyword>
<dbReference type="Proteomes" id="UP000594014">
    <property type="component" value="Chromosome"/>
</dbReference>
<protein>
    <submittedName>
        <fullName evidence="1">Uncharacterized protein</fullName>
    </submittedName>
</protein>
<sequence>MLGYIKPDKPELKIKEFELYGGYYCGICKSISKRYGQLPRMTLNYDSVFLAVLLAGMNPDLEHIEQERCFVHPFKIRSIVYDNREIDYAADMLLLLAYYKLKDDLQDEKSMKAAIGALLMKGTFKKLIANVPDKCSHVKSKLEALTQLETEGCTSLDRAAEPFAKLMEEVFDYPEFQVLTNQSEVSQLLRRIGYHIGKWIYLIDAYDDIEENIKSNAYNPLLRQFSYNSSTETVEEFKLRVRERTERNLVLYLAEIANCCGKLDFRKNKGIIENILYFGLMRKTEEILQEKSVAESDHFE</sequence>
<evidence type="ECO:0000313" key="2">
    <source>
        <dbReference type="Proteomes" id="UP000594014"/>
    </source>
</evidence>
<accession>A0ACD1A913</accession>
<organism evidence="1 2">
    <name type="scientific">Anoxybacterium hadale</name>
    <dbReference type="NCBI Taxonomy" id="3408580"/>
    <lineage>
        <taxon>Bacteria</taxon>
        <taxon>Bacillati</taxon>
        <taxon>Bacillota</taxon>
        <taxon>Clostridia</taxon>
        <taxon>Peptostreptococcales</taxon>
        <taxon>Anaerovoracaceae</taxon>
        <taxon>Anoxybacterium</taxon>
    </lineage>
</organism>
<proteinExistence type="predicted"/>
<gene>
    <name evidence="1" type="ORF">FRZ06_05955</name>
</gene>
<name>A0ACD1A913_9FIRM</name>
<reference evidence="1" key="1">
    <citation type="submission" date="2019-08" db="EMBL/GenBank/DDBJ databases">
        <title>Genome sequence of Clostridiales bacterium MT110.</title>
        <authorList>
            <person name="Cao J."/>
        </authorList>
    </citation>
    <scope>NUCLEOTIDE SEQUENCE</scope>
    <source>
        <strain evidence="1">MT110</strain>
    </source>
</reference>
<dbReference type="EMBL" id="CP042469">
    <property type="protein sequence ID" value="QOX62915.1"/>
    <property type="molecule type" value="Genomic_DNA"/>
</dbReference>